<dbReference type="EMBL" id="JACEZT010000030">
    <property type="protein sequence ID" value="MBA5640268.1"/>
    <property type="molecule type" value="Genomic_DNA"/>
</dbReference>
<reference evidence="1 2" key="1">
    <citation type="submission" date="2020-07" db="EMBL/GenBank/DDBJ databases">
        <title>Novel species isolated from subtropical streams in China.</title>
        <authorList>
            <person name="Lu H."/>
        </authorList>
    </citation>
    <scope>NUCLEOTIDE SEQUENCE [LARGE SCALE GENOMIC DNA]</scope>
    <source>
        <strain evidence="1 2">LX20W</strain>
    </source>
</reference>
<name>A0A7W2EX82_9BURK</name>
<organism evidence="1 2">
    <name type="scientific">Rugamonas brunnea</name>
    <dbReference type="NCBI Taxonomy" id="2758569"/>
    <lineage>
        <taxon>Bacteria</taxon>
        <taxon>Pseudomonadati</taxon>
        <taxon>Pseudomonadota</taxon>
        <taxon>Betaproteobacteria</taxon>
        <taxon>Burkholderiales</taxon>
        <taxon>Oxalobacteraceae</taxon>
        <taxon>Telluria group</taxon>
        <taxon>Rugamonas</taxon>
    </lineage>
</organism>
<accession>A0A7W2EX82</accession>
<dbReference type="CDD" id="cd07067">
    <property type="entry name" value="HP_PGM_like"/>
    <property type="match status" value="1"/>
</dbReference>
<dbReference type="Gene3D" id="3.40.50.1240">
    <property type="entry name" value="Phosphoglycerate mutase-like"/>
    <property type="match status" value="1"/>
</dbReference>
<evidence type="ECO:0000313" key="1">
    <source>
        <dbReference type="EMBL" id="MBA5640268.1"/>
    </source>
</evidence>
<evidence type="ECO:0000313" key="2">
    <source>
        <dbReference type="Proteomes" id="UP000534388"/>
    </source>
</evidence>
<dbReference type="InterPro" id="IPR029033">
    <property type="entry name" value="His_PPase_superfam"/>
</dbReference>
<dbReference type="Pfam" id="PF00300">
    <property type="entry name" value="His_Phos_1"/>
    <property type="match status" value="1"/>
</dbReference>
<dbReference type="AlphaFoldDB" id="A0A7W2EX82"/>
<dbReference type="SMART" id="SM00855">
    <property type="entry name" value="PGAM"/>
    <property type="match status" value="1"/>
</dbReference>
<sequence>MRITLIRHPQPQVATGVCYGSTDLPVARQQIDLVHAALAGILPASAPLYSSPLRRCADLATQLTPLPPMHDARLAEMHFGAWEMHRWDDIPRAEIDAWAADPVHYHPGGGESVLQMATRVAAFYAALRANAQADARPDAIVVCHAGTIRLLMACHAGLAPADMAQRAASTPHSIAYGQRIVLQD</sequence>
<comment type="caution">
    <text evidence="1">The sequence shown here is derived from an EMBL/GenBank/DDBJ whole genome shotgun (WGS) entry which is preliminary data.</text>
</comment>
<gene>
    <name evidence="1" type="ORF">H3H37_24695</name>
</gene>
<dbReference type="SUPFAM" id="SSF53254">
    <property type="entry name" value="Phosphoglycerate mutase-like"/>
    <property type="match status" value="1"/>
</dbReference>
<dbReference type="InterPro" id="IPR013078">
    <property type="entry name" value="His_Pase_superF_clade-1"/>
</dbReference>
<proteinExistence type="predicted"/>
<keyword evidence="2" id="KW-1185">Reference proteome</keyword>
<dbReference type="Proteomes" id="UP000534388">
    <property type="component" value="Unassembled WGS sequence"/>
</dbReference>
<dbReference type="RefSeq" id="WP_182167530.1">
    <property type="nucleotide sequence ID" value="NZ_JACEZT010000030.1"/>
</dbReference>
<protein>
    <submittedName>
        <fullName evidence="1">Histidine phosphatase family protein</fullName>
    </submittedName>
</protein>